<dbReference type="Proteomes" id="UP001270362">
    <property type="component" value="Unassembled WGS sequence"/>
</dbReference>
<proteinExistence type="predicted"/>
<evidence type="ECO:0000256" key="1">
    <source>
        <dbReference type="SAM" id="MobiDB-lite"/>
    </source>
</evidence>
<feature type="compositionally biased region" description="Basic and acidic residues" evidence="1">
    <location>
        <begin position="146"/>
        <end position="163"/>
    </location>
</feature>
<sequence>MCHGRVPPTPIDEITTQQPTDTMELPSTSTKPCAVQKRKRKRQVAAPARKALVDDIIALYKMKHTVERVKRYTPDCVYNDQFGYANDRYKMAGQWFALPKLVATINALVPLSLDPATIDFDFIRVYNEGLGASFKCPEVEQFKADKDAGKEERRQYGTGKKEGLTVTGGFNKL</sequence>
<evidence type="ECO:0000313" key="3">
    <source>
        <dbReference type="Proteomes" id="UP001270362"/>
    </source>
</evidence>
<feature type="compositionally biased region" description="Polar residues" evidence="1">
    <location>
        <begin position="14"/>
        <end position="31"/>
    </location>
</feature>
<reference evidence="2" key="2">
    <citation type="submission" date="2023-06" db="EMBL/GenBank/DDBJ databases">
        <authorList>
            <consortium name="Lawrence Berkeley National Laboratory"/>
            <person name="Haridas S."/>
            <person name="Hensen N."/>
            <person name="Bonometti L."/>
            <person name="Westerberg I."/>
            <person name="Brannstrom I.O."/>
            <person name="Guillou S."/>
            <person name="Cros-Aarteil S."/>
            <person name="Calhoun S."/>
            <person name="Kuo A."/>
            <person name="Mondo S."/>
            <person name="Pangilinan J."/>
            <person name="Riley R."/>
            <person name="Labutti K."/>
            <person name="Andreopoulos B."/>
            <person name="Lipzen A."/>
            <person name="Chen C."/>
            <person name="Yanf M."/>
            <person name="Daum C."/>
            <person name="Ng V."/>
            <person name="Clum A."/>
            <person name="Steindorff A."/>
            <person name="Ohm R."/>
            <person name="Martin F."/>
            <person name="Silar P."/>
            <person name="Natvig D."/>
            <person name="Lalanne C."/>
            <person name="Gautier V."/>
            <person name="Ament-Velasquez S.L."/>
            <person name="Kruys A."/>
            <person name="Hutchinson M.I."/>
            <person name="Powell A.J."/>
            <person name="Barry K."/>
            <person name="Miller A.N."/>
            <person name="Grigoriev I.V."/>
            <person name="Debuchy R."/>
            <person name="Gladieux P."/>
            <person name="Thoren M.H."/>
            <person name="Johannesson H."/>
        </authorList>
    </citation>
    <scope>NUCLEOTIDE SEQUENCE</scope>
    <source>
        <strain evidence="2">CBS 314.62</strain>
    </source>
</reference>
<accession>A0AAE1CBW5</accession>
<gene>
    <name evidence="2" type="ORF">B0T22DRAFT_527534</name>
</gene>
<dbReference type="EMBL" id="JAULSO010000002">
    <property type="protein sequence ID" value="KAK3687917.1"/>
    <property type="molecule type" value="Genomic_DNA"/>
</dbReference>
<protein>
    <submittedName>
        <fullName evidence="2">Uncharacterized protein</fullName>
    </submittedName>
</protein>
<feature type="region of interest" description="Disordered" evidence="1">
    <location>
        <begin position="146"/>
        <end position="173"/>
    </location>
</feature>
<dbReference type="AlphaFoldDB" id="A0AAE1CBW5"/>
<evidence type="ECO:0000313" key="2">
    <source>
        <dbReference type="EMBL" id="KAK3687917.1"/>
    </source>
</evidence>
<organism evidence="2 3">
    <name type="scientific">Podospora appendiculata</name>
    <dbReference type="NCBI Taxonomy" id="314037"/>
    <lineage>
        <taxon>Eukaryota</taxon>
        <taxon>Fungi</taxon>
        <taxon>Dikarya</taxon>
        <taxon>Ascomycota</taxon>
        <taxon>Pezizomycotina</taxon>
        <taxon>Sordariomycetes</taxon>
        <taxon>Sordariomycetidae</taxon>
        <taxon>Sordariales</taxon>
        <taxon>Podosporaceae</taxon>
        <taxon>Podospora</taxon>
    </lineage>
</organism>
<comment type="caution">
    <text evidence="2">The sequence shown here is derived from an EMBL/GenBank/DDBJ whole genome shotgun (WGS) entry which is preliminary data.</text>
</comment>
<feature type="region of interest" description="Disordered" evidence="1">
    <location>
        <begin position="1"/>
        <end position="40"/>
    </location>
</feature>
<keyword evidence="3" id="KW-1185">Reference proteome</keyword>
<reference evidence="2" key="1">
    <citation type="journal article" date="2023" name="Mol. Phylogenet. Evol.">
        <title>Genome-scale phylogeny and comparative genomics of the fungal order Sordariales.</title>
        <authorList>
            <person name="Hensen N."/>
            <person name="Bonometti L."/>
            <person name="Westerberg I."/>
            <person name="Brannstrom I.O."/>
            <person name="Guillou S."/>
            <person name="Cros-Aarteil S."/>
            <person name="Calhoun S."/>
            <person name="Haridas S."/>
            <person name="Kuo A."/>
            <person name="Mondo S."/>
            <person name="Pangilinan J."/>
            <person name="Riley R."/>
            <person name="LaButti K."/>
            <person name="Andreopoulos B."/>
            <person name="Lipzen A."/>
            <person name="Chen C."/>
            <person name="Yan M."/>
            <person name="Daum C."/>
            <person name="Ng V."/>
            <person name="Clum A."/>
            <person name="Steindorff A."/>
            <person name="Ohm R.A."/>
            <person name="Martin F."/>
            <person name="Silar P."/>
            <person name="Natvig D.O."/>
            <person name="Lalanne C."/>
            <person name="Gautier V."/>
            <person name="Ament-Velasquez S.L."/>
            <person name="Kruys A."/>
            <person name="Hutchinson M.I."/>
            <person name="Powell A.J."/>
            <person name="Barry K."/>
            <person name="Miller A.N."/>
            <person name="Grigoriev I.V."/>
            <person name="Debuchy R."/>
            <person name="Gladieux P."/>
            <person name="Hiltunen Thoren M."/>
            <person name="Johannesson H."/>
        </authorList>
    </citation>
    <scope>NUCLEOTIDE SEQUENCE</scope>
    <source>
        <strain evidence="2">CBS 314.62</strain>
    </source>
</reference>
<name>A0AAE1CBW5_9PEZI</name>